<organism evidence="2 3">
    <name type="scientific">Candidatus Fukatsuia symbiotica</name>
    <dbReference type="NCBI Taxonomy" id="1878942"/>
    <lineage>
        <taxon>Bacteria</taxon>
        <taxon>Pseudomonadati</taxon>
        <taxon>Pseudomonadota</taxon>
        <taxon>Gammaproteobacteria</taxon>
        <taxon>Enterobacterales</taxon>
        <taxon>Yersiniaceae</taxon>
        <taxon>Candidatus Fukatsuia</taxon>
    </lineage>
</organism>
<dbReference type="RefSeq" id="WP_072551056.1">
    <property type="nucleotide sequence ID" value="NZ_CP021659.1"/>
</dbReference>
<evidence type="ECO:0000256" key="1">
    <source>
        <dbReference type="SAM" id="SignalP"/>
    </source>
</evidence>
<feature type="signal peptide" evidence="1">
    <location>
        <begin position="1"/>
        <end position="25"/>
    </location>
</feature>
<dbReference type="KEGG" id="fsm:CCS41_11140"/>
<name>A0A2U8I6V8_9GAMM</name>
<keyword evidence="3" id="KW-1185">Reference proteome</keyword>
<proteinExistence type="predicted"/>
<dbReference type="AlphaFoldDB" id="A0A2U8I6V8"/>
<sequence length="73" mass="8178">MSEKKRWIVIASTILLSGTATGVLAADGAVIQNHDNQHYYLSVPDRVEIPSIYEHFLAEQPDRPDTAITPPRY</sequence>
<gene>
    <name evidence="2" type="ORF">CCS41_11140</name>
</gene>
<feature type="chain" id="PRO_5016133590" evidence="1">
    <location>
        <begin position="26"/>
        <end position="73"/>
    </location>
</feature>
<keyword evidence="1" id="KW-0732">Signal</keyword>
<evidence type="ECO:0000313" key="2">
    <source>
        <dbReference type="EMBL" id="AWK14906.1"/>
    </source>
</evidence>
<protein>
    <submittedName>
        <fullName evidence="2">Uncharacterized protein</fullName>
    </submittedName>
</protein>
<evidence type="ECO:0000313" key="3">
    <source>
        <dbReference type="Proteomes" id="UP000261875"/>
    </source>
</evidence>
<dbReference type="Proteomes" id="UP000261875">
    <property type="component" value="Chromosome"/>
</dbReference>
<accession>A0A2U8I6V8</accession>
<reference evidence="2 3" key="1">
    <citation type="submission" date="2017-05" db="EMBL/GenBank/DDBJ databases">
        <title>Genome sequence of Candidatus Fukatsuia symbiotica and Candidatus Hamiltonella defensa from Acyrthosiphon pisum strain 5D.</title>
        <authorList>
            <person name="Patel V.A."/>
            <person name="Chevignon G."/>
            <person name="Russell J.A."/>
            <person name="Oliver K.M."/>
        </authorList>
    </citation>
    <scope>NUCLEOTIDE SEQUENCE [LARGE SCALE GENOMIC DNA]</scope>
    <source>
        <strain evidence="2 3">5D</strain>
    </source>
</reference>
<dbReference type="EMBL" id="CP021659">
    <property type="protein sequence ID" value="AWK14906.1"/>
    <property type="molecule type" value="Genomic_DNA"/>
</dbReference>
<dbReference type="STRING" id="1878942.GCA_900128755_01765"/>